<name>A0A9W7GHR9_9STRA</name>
<dbReference type="GO" id="GO:0016787">
    <property type="term" value="F:hydrolase activity"/>
    <property type="evidence" value="ECO:0007669"/>
    <property type="project" value="InterPro"/>
</dbReference>
<dbReference type="AlphaFoldDB" id="A0A9W7GHR9"/>
<proteinExistence type="predicted"/>
<dbReference type="SUPFAM" id="SSF56300">
    <property type="entry name" value="Metallo-dependent phosphatases"/>
    <property type="match status" value="1"/>
</dbReference>
<feature type="region of interest" description="Disordered" evidence="1">
    <location>
        <begin position="134"/>
        <end position="156"/>
    </location>
</feature>
<feature type="domain" description="Calcineurin-like phosphoesterase" evidence="2">
    <location>
        <begin position="408"/>
        <end position="497"/>
    </location>
</feature>
<dbReference type="InterPro" id="IPR004843">
    <property type="entry name" value="Calcineurin-like_PHP"/>
</dbReference>
<evidence type="ECO:0000256" key="1">
    <source>
        <dbReference type="SAM" id="MobiDB-lite"/>
    </source>
</evidence>
<sequence>MSRVHRHGGHGVEDDAMSNASLGTAAAFNQNMPGGLFLKDGDYNVEFLQTFITKPLRANKAPAKPLRQPVLHSEVPEGYKPRTVIYFKKHALENDAQQRGKYKLLDKEQQQHVMMQAKVTKEELFQERKKIRKAWNTPKEKPGDLPKPPPRVSLEERKARKAKAEAELDNRGALVETVMVPDPSFGAGEYGKRMQIQAVAPPPAPLSASYNPSSYNTPVSPTKSQFGDDEENLEDYKRSPPRPIYENHTKNELRLMQAARSKAKQADFLKKKVSRLENFVGDLKSSVTALKEDPGATLPTRQHTALGEKSMLGLAGGELAAAINVLQQQQQKQADIIKKLTVDKEDAEKRVKDLQRDLVKRHNASKDSERESRREKEAEEVATKALFKKTGCVNAVAKLGRGEVCEFLTDIEGNYSYFLALVKRSKVLSEDAEHGFVLADNGYLVHGGDAVDKGPGDIRVVKALTSLKKRYPGRVFLIMGNRDVNKLRLLSELGEGHVNMSTDVYWDQNVKSYGEWCDEKGLEDKTKVTKLKWILECTMGSCTTFETRRSELAFIKSLEDPGLIPDEEVLASFVDSVDPKSKDCWMLEYIKVIQVMAVIQDCLFVHGGIDEASIGAVPGKEGGEDDVLEWCKGLNAWKAVMVQRYLKDCNFGKDGKRSFEALLDYGVPGGNSGRSVCYNSSFMPSSSTGNCAVPEEGVEEWCAENEIRRIFVGHSPQDDCPTVMKRPNVTVFMADTSYSDVGASKVDNVANNRGEVEAVVRITRTETEVEGVVKGGGGNKYKINVDESRNNMPDSLVGRQLIDDTWVKGVVEGKVIVREGRGKIKIMEGGEVLGMLKPMGTARFKTKVKSGGGGEGGGTEERKKSFDSFIKRQEDMEALKKEKRENKIKEEGLRGEVSATFVAKKIVKGEMSKKAAALVEKEGRERVEREDKMRKEGLERNFLARGPGLGRGETEAAKRGRERRERERKKEEDALK</sequence>
<evidence type="ECO:0000313" key="4">
    <source>
        <dbReference type="Proteomes" id="UP001165065"/>
    </source>
</evidence>
<dbReference type="PANTHER" id="PTHR42254">
    <property type="entry name" value="METALLOPHOS DOMAIN-CONTAINING PROTEIN"/>
    <property type="match status" value="1"/>
</dbReference>
<feature type="compositionally biased region" description="Basic and acidic residues" evidence="1">
    <location>
        <begin position="859"/>
        <end position="868"/>
    </location>
</feature>
<feature type="compositionally biased region" description="Basic and acidic residues" evidence="1">
    <location>
        <begin position="952"/>
        <end position="976"/>
    </location>
</feature>
<dbReference type="OrthoDB" id="426586at2759"/>
<feature type="region of interest" description="Disordered" evidence="1">
    <location>
        <begin position="917"/>
        <end position="976"/>
    </location>
</feature>
<dbReference type="PANTHER" id="PTHR42254:SF1">
    <property type="entry name" value="CALCINEURIN-LIKE PHOSPHOESTERASE DOMAIN-CONTAINING PROTEIN"/>
    <property type="match status" value="1"/>
</dbReference>
<evidence type="ECO:0000259" key="2">
    <source>
        <dbReference type="Pfam" id="PF00149"/>
    </source>
</evidence>
<gene>
    <name evidence="3" type="ORF">TrCOL_g9314</name>
</gene>
<feature type="compositionally biased region" description="Basic and acidic residues" evidence="1">
    <location>
        <begin position="917"/>
        <end position="939"/>
    </location>
</feature>
<dbReference type="Pfam" id="PF00149">
    <property type="entry name" value="Metallophos"/>
    <property type="match status" value="1"/>
</dbReference>
<dbReference type="InterPro" id="IPR029052">
    <property type="entry name" value="Metallo-depent_PP-like"/>
</dbReference>
<dbReference type="Proteomes" id="UP001165065">
    <property type="component" value="Unassembled WGS sequence"/>
</dbReference>
<evidence type="ECO:0000313" key="3">
    <source>
        <dbReference type="EMBL" id="GMI44991.1"/>
    </source>
</evidence>
<feature type="region of interest" description="Disordered" evidence="1">
    <location>
        <begin position="356"/>
        <end position="378"/>
    </location>
</feature>
<feature type="region of interest" description="Disordered" evidence="1">
    <location>
        <begin position="847"/>
        <end position="868"/>
    </location>
</feature>
<protein>
    <recommendedName>
        <fullName evidence="2">Calcineurin-like phosphoesterase domain-containing protein</fullName>
    </recommendedName>
</protein>
<comment type="caution">
    <text evidence="3">The sequence shown here is derived from an EMBL/GenBank/DDBJ whole genome shotgun (WGS) entry which is preliminary data.</text>
</comment>
<reference evidence="4" key="1">
    <citation type="journal article" date="2023" name="Commun. Biol.">
        <title>Genome analysis of Parmales, the sister group of diatoms, reveals the evolutionary specialization of diatoms from phago-mixotrophs to photoautotrophs.</title>
        <authorList>
            <person name="Ban H."/>
            <person name="Sato S."/>
            <person name="Yoshikawa S."/>
            <person name="Yamada K."/>
            <person name="Nakamura Y."/>
            <person name="Ichinomiya M."/>
            <person name="Sato N."/>
            <person name="Blanc-Mathieu R."/>
            <person name="Endo H."/>
            <person name="Kuwata A."/>
            <person name="Ogata H."/>
        </authorList>
    </citation>
    <scope>NUCLEOTIDE SEQUENCE [LARGE SCALE GENOMIC DNA]</scope>
</reference>
<dbReference type="EMBL" id="BRYA01001530">
    <property type="protein sequence ID" value="GMI44991.1"/>
    <property type="molecule type" value="Genomic_DNA"/>
</dbReference>
<feature type="compositionally biased region" description="Polar residues" evidence="1">
    <location>
        <begin position="215"/>
        <end position="225"/>
    </location>
</feature>
<keyword evidence="4" id="KW-1185">Reference proteome</keyword>
<dbReference type="Gene3D" id="3.60.21.10">
    <property type="match status" value="1"/>
</dbReference>
<organism evidence="3 4">
    <name type="scientific">Triparma columacea</name>
    <dbReference type="NCBI Taxonomy" id="722753"/>
    <lineage>
        <taxon>Eukaryota</taxon>
        <taxon>Sar</taxon>
        <taxon>Stramenopiles</taxon>
        <taxon>Ochrophyta</taxon>
        <taxon>Bolidophyceae</taxon>
        <taxon>Parmales</taxon>
        <taxon>Triparmaceae</taxon>
        <taxon>Triparma</taxon>
    </lineage>
</organism>
<feature type="region of interest" description="Disordered" evidence="1">
    <location>
        <begin position="214"/>
        <end position="246"/>
    </location>
</feature>
<accession>A0A9W7GHR9</accession>